<dbReference type="GO" id="GO:0022857">
    <property type="term" value="F:transmembrane transporter activity"/>
    <property type="evidence" value="ECO:0007669"/>
    <property type="project" value="InterPro"/>
</dbReference>
<dbReference type="GO" id="GO:0005886">
    <property type="term" value="C:plasma membrane"/>
    <property type="evidence" value="ECO:0007669"/>
    <property type="project" value="TreeGrafter"/>
</dbReference>
<dbReference type="PANTHER" id="PTHR48086:SF7">
    <property type="entry name" value="SODIUM-SOLUTE SYMPORTER-RELATED"/>
    <property type="match status" value="1"/>
</dbReference>
<feature type="transmembrane region" description="Helical" evidence="8">
    <location>
        <begin position="171"/>
        <end position="191"/>
    </location>
</feature>
<feature type="transmembrane region" description="Helical" evidence="8">
    <location>
        <begin position="203"/>
        <end position="223"/>
    </location>
</feature>
<feature type="transmembrane region" description="Helical" evidence="8">
    <location>
        <begin position="375"/>
        <end position="394"/>
    </location>
</feature>
<evidence type="ECO:0000256" key="7">
    <source>
        <dbReference type="RuleBase" id="RU362091"/>
    </source>
</evidence>
<feature type="transmembrane region" description="Helical" evidence="8">
    <location>
        <begin position="281"/>
        <end position="301"/>
    </location>
</feature>
<accession>C8WMG3</accession>
<comment type="similarity">
    <text evidence="2 7">Belongs to the sodium:solute symporter (SSF) (TC 2.A.21) family.</text>
</comment>
<dbReference type="AlphaFoldDB" id="C8WMG3"/>
<feature type="transmembrane region" description="Helical" evidence="8">
    <location>
        <begin position="454"/>
        <end position="473"/>
    </location>
</feature>
<evidence type="ECO:0000256" key="4">
    <source>
        <dbReference type="ARBA" id="ARBA00022692"/>
    </source>
</evidence>
<comment type="subcellular location">
    <subcellularLocation>
        <location evidence="1">Membrane</location>
        <topology evidence="1">Multi-pass membrane protein</topology>
    </subcellularLocation>
</comment>
<organism evidence="9 10">
    <name type="scientific">Eggerthella lenta (strain ATCC 25559 / DSM 2243 / CCUG 17323 / JCM 9979 / KCTC 3265 / NCTC 11813 / VPI 0255 / 1899 B)</name>
    <name type="common">Eubacterium lentum</name>
    <dbReference type="NCBI Taxonomy" id="479437"/>
    <lineage>
        <taxon>Bacteria</taxon>
        <taxon>Bacillati</taxon>
        <taxon>Actinomycetota</taxon>
        <taxon>Coriobacteriia</taxon>
        <taxon>Eggerthellales</taxon>
        <taxon>Eggerthellaceae</taxon>
        <taxon>Eggerthella</taxon>
    </lineage>
</organism>
<dbReference type="CDD" id="cd11479">
    <property type="entry name" value="SLC5sbd_u3"/>
    <property type="match status" value="1"/>
</dbReference>
<name>C8WMG3_EGGLE</name>
<proteinExistence type="inferred from homology"/>
<evidence type="ECO:0000313" key="10">
    <source>
        <dbReference type="Proteomes" id="UP000001377"/>
    </source>
</evidence>
<feature type="transmembrane region" description="Helical" evidence="8">
    <location>
        <begin position="131"/>
        <end position="159"/>
    </location>
</feature>
<dbReference type="EMBL" id="CP001726">
    <property type="protein sequence ID" value="ACV56658.1"/>
    <property type="molecule type" value="Genomic_DNA"/>
</dbReference>
<evidence type="ECO:0000256" key="3">
    <source>
        <dbReference type="ARBA" id="ARBA00022448"/>
    </source>
</evidence>
<dbReference type="InterPro" id="IPR001734">
    <property type="entry name" value="Na/solute_symporter"/>
</dbReference>
<dbReference type="InterPro" id="IPR050277">
    <property type="entry name" value="Sodium:Solute_Symporter"/>
</dbReference>
<keyword evidence="6 8" id="KW-0472">Membrane</keyword>
<evidence type="ECO:0000256" key="5">
    <source>
        <dbReference type="ARBA" id="ARBA00022989"/>
    </source>
</evidence>
<dbReference type="HOGENOM" id="CLU_018808_15_3_11"/>
<evidence type="ECO:0000256" key="8">
    <source>
        <dbReference type="SAM" id="Phobius"/>
    </source>
</evidence>
<evidence type="ECO:0000256" key="1">
    <source>
        <dbReference type="ARBA" id="ARBA00004141"/>
    </source>
</evidence>
<feature type="transmembrane region" description="Helical" evidence="8">
    <location>
        <begin position="243"/>
        <end position="260"/>
    </location>
</feature>
<dbReference type="InterPro" id="IPR038377">
    <property type="entry name" value="Na/Glc_symporter_sf"/>
</dbReference>
<dbReference type="Pfam" id="PF00474">
    <property type="entry name" value="SSF"/>
    <property type="match status" value="1"/>
</dbReference>
<evidence type="ECO:0000256" key="6">
    <source>
        <dbReference type="ARBA" id="ARBA00023136"/>
    </source>
</evidence>
<feature type="transmembrane region" description="Helical" evidence="8">
    <location>
        <begin position="400"/>
        <end position="422"/>
    </location>
</feature>
<feature type="transmembrane region" description="Helical" evidence="8">
    <location>
        <begin position="20"/>
        <end position="41"/>
    </location>
</feature>
<keyword evidence="10" id="KW-1185">Reference proteome</keyword>
<dbReference type="eggNOG" id="COG0591">
    <property type="taxonomic scope" value="Bacteria"/>
</dbReference>
<reference evidence="9 10" key="1">
    <citation type="journal article" date="2009" name="Stand. Genomic Sci.">
        <title>Complete genome sequence of Eggerthella lenta type strain (IPP VPI 0255).</title>
        <authorList>
            <person name="Saunders E."/>
            <person name="Pukall R."/>
            <person name="Abt B."/>
            <person name="Lapidus A."/>
            <person name="Glavina Del Rio T."/>
            <person name="Copeland A."/>
            <person name="Tice H."/>
            <person name="Cheng J.F."/>
            <person name="Lucas S."/>
            <person name="Chen F."/>
            <person name="Nolan M."/>
            <person name="Bruce D."/>
            <person name="Goodwin L."/>
            <person name="Pitluck S."/>
            <person name="Ivanova N."/>
            <person name="Mavromatis K."/>
            <person name="Ovchinnikova G."/>
            <person name="Pati A."/>
            <person name="Chen A."/>
            <person name="Palaniappan K."/>
            <person name="Land M."/>
            <person name="Hauser L."/>
            <person name="Chang Y.J."/>
            <person name="Jeffries C.D."/>
            <person name="Chain P."/>
            <person name="Meincke L."/>
            <person name="Sims D."/>
            <person name="Brettin T."/>
            <person name="Detter J.C."/>
            <person name="Goker M."/>
            <person name="Bristow J."/>
            <person name="Eisen J.A."/>
            <person name="Markowitz V."/>
            <person name="Hugenholtz P."/>
            <person name="Kyrpides N.C."/>
            <person name="Klenk H.P."/>
            <person name="Han C."/>
        </authorList>
    </citation>
    <scope>NUCLEOTIDE SEQUENCE [LARGE SCALE GENOMIC DNA]</scope>
    <source>
        <strain evidence="10">ATCC 25559 / DSM 2243 / CCUG 17323 / JCM 9979 / KCTC 3265 / NCTC 11813 / VPI 0255 / 1899 B</strain>
    </source>
</reference>
<dbReference type="KEGG" id="ele:Elen_2709"/>
<dbReference type="PROSITE" id="PS50283">
    <property type="entry name" value="NA_SOLUT_SYMP_3"/>
    <property type="match status" value="1"/>
</dbReference>
<evidence type="ECO:0000256" key="2">
    <source>
        <dbReference type="ARBA" id="ARBA00006434"/>
    </source>
</evidence>
<dbReference type="Proteomes" id="UP000001377">
    <property type="component" value="Chromosome"/>
</dbReference>
<sequence length="483" mass="50774">MKARKRVLPTERGSQMVLSPIDYVIIALYFIVIVAIGFIAARFAKTKEDYLVAGRRLSFPLFFGCMAALTLGGGSTIGSAQLGYEFGLGGIWLNLSIGLGLVAAGFLVTSKLSKLRALSVNEVVESSYGPIARVFSSALTLIYTLTLSVVQVISIGTIINGVTGIDATLSMLVGGGIVILYTFVGGMWSVTMTDIVQFVVKTVGILILAPIFCISAAGGWDALVSKVPEAYLSVGSMGFDKSFAYLVLYVPGLIIGQDIWQRIFTAKNEKVSKTGTVCAGVYSVFYALATVVIGMSVFVLLPHLDNPQNAFVVGVSTFLPVGVRGLILAAAMAATMSVSSGTILASSTILYNDLYLRFVRKGAAQGTAHLKEVTITRLFALLIGVVVMVCSLWINDVLVGIDICYGYLSGCVFVPLVASFVLKRFSPKAGLYALGASTVAVTGCFVVVGTASSVPIVAGMASGLVAYAAANLLSKQKVPSPFE</sequence>
<gene>
    <name evidence="9" type="ordered locus">Elen_2709</name>
</gene>
<protein>
    <submittedName>
        <fullName evidence="9">Na+/solute symporter</fullName>
    </submittedName>
</protein>
<keyword evidence="3" id="KW-0813">Transport</keyword>
<keyword evidence="5 8" id="KW-1133">Transmembrane helix</keyword>
<feature type="transmembrane region" description="Helical" evidence="8">
    <location>
        <begin position="90"/>
        <end position="110"/>
    </location>
</feature>
<keyword evidence="4 8" id="KW-0812">Transmembrane</keyword>
<dbReference type="Gene3D" id="1.20.1730.10">
    <property type="entry name" value="Sodium/glucose cotransporter"/>
    <property type="match status" value="1"/>
</dbReference>
<dbReference type="PaxDb" id="479437-Elen_2709"/>
<evidence type="ECO:0000313" key="9">
    <source>
        <dbReference type="EMBL" id="ACV56658.1"/>
    </source>
</evidence>
<dbReference type="PANTHER" id="PTHR48086">
    <property type="entry name" value="SODIUM/PROLINE SYMPORTER-RELATED"/>
    <property type="match status" value="1"/>
</dbReference>
<feature type="transmembrane region" description="Helical" evidence="8">
    <location>
        <begin position="61"/>
        <end position="84"/>
    </location>
</feature>
<feature type="transmembrane region" description="Helical" evidence="8">
    <location>
        <begin position="429"/>
        <end position="448"/>
    </location>
</feature>
<dbReference type="STRING" id="479437.Elen_2709"/>
<feature type="transmembrane region" description="Helical" evidence="8">
    <location>
        <begin position="321"/>
        <end position="354"/>
    </location>
</feature>